<accession>A0AAV0D9Y8</accession>
<evidence type="ECO:0000313" key="1">
    <source>
        <dbReference type="EMBL" id="CAH9094775.1"/>
    </source>
</evidence>
<protein>
    <submittedName>
        <fullName evidence="1">Uncharacterized protein</fullName>
    </submittedName>
</protein>
<proteinExistence type="predicted"/>
<dbReference type="Proteomes" id="UP001152523">
    <property type="component" value="Unassembled WGS sequence"/>
</dbReference>
<sequence length="115" mass="12239">MAAFARQQDGEIVVFGGTEVENFPATSHYGWWGVSHYGRSDRVSHCDRWQAVVVAVAGRSIWSESLWQRGSHCGGGAVTVAAGQSLWRRGSHCGDGAMMGGAVIVIGGSLYPESL</sequence>
<dbReference type="EMBL" id="CAMAPF010000082">
    <property type="protein sequence ID" value="CAH9094775.1"/>
    <property type="molecule type" value="Genomic_DNA"/>
</dbReference>
<name>A0AAV0D9Y8_9ASTE</name>
<dbReference type="AlphaFoldDB" id="A0AAV0D9Y8"/>
<gene>
    <name evidence="1" type="ORF">CEPIT_LOCUS13003</name>
</gene>
<reference evidence="1" key="1">
    <citation type="submission" date="2022-07" db="EMBL/GenBank/DDBJ databases">
        <authorList>
            <person name="Macas J."/>
            <person name="Novak P."/>
            <person name="Neumann P."/>
        </authorList>
    </citation>
    <scope>NUCLEOTIDE SEQUENCE</scope>
</reference>
<comment type="caution">
    <text evidence="1">The sequence shown here is derived from an EMBL/GenBank/DDBJ whole genome shotgun (WGS) entry which is preliminary data.</text>
</comment>
<evidence type="ECO:0000313" key="2">
    <source>
        <dbReference type="Proteomes" id="UP001152523"/>
    </source>
</evidence>
<keyword evidence="2" id="KW-1185">Reference proteome</keyword>
<organism evidence="1 2">
    <name type="scientific">Cuscuta epithymum</name>
    <dbReference type="NCBI Taxonomy" id="186058"/>
    <lineage>
        <taxon>Eukaryota</taxon>
        <taxon>Viridiplantae</taxon>
        <taxon>Streptophyta</taxon>
        <taxon>Embryophyta</taxon>
        <taxon>Tracheophyta</taxon>
        <taxon>Spermatophyta</taxon>
        <taxon>Magnoliopsida</taxon>
        <taxon>eudicotyledons</taxon>
        <taxon>Gunneridae</taxon>
        <taxon>Pentapetalae</taxon>
        <taxon>asterids</taxon>
        <taxon>lamiids</taxon>
        <taxon>Solanales</taxon>
        <taxon>Convolvulaceae</taxon>
        <taxon>Cuscuteae</taxon>
        <taxon>Cuscuta</taxon>
        <taxon>Cuscuta subgen. Cuscuta</taxon>
    </lineage>
</organism>